<dbReference type="GO" id="GO:0015297">
    <property type="term" value="F:antiporter activity"/>
    <property type="evidence" value="ECO:0007669"/>
    <property type="project" value="InterPro"/>
</dbReference>
<dbReference type="GO" id="GO:0005886">
    <property type="term" value="C:plasma membrane"/>
    <property type="evidence" value="ECO:0007669"/>
    <property type="project" value="UniProtKB-SubCell"/>
</dbReference>
<dbReference type="InterPro" id="IPR048279">
    <property type="entry name" value="MdtK-like"/>
</dbReference>
<keyword evidence="2" id="KW-0813">Transport</keyword>
<gene>
    <name evidence="7" type="ORF">CLOSTASPAR_03962</name>
</gene>
<accession>C0D3X1</accession>
<sequence>MKAVDQSTKQGTKLQEQAGGAAMDNKIVNGSIFGQLLLFFFPILFGTFFQQLYNTADAMVVGRFVGKQALAAVGGSTSTLINLLVGFFIGLSSGATVVISQYYGAGKADKVHWAVHTSVAFSVVGGLVMMVVGIACAHPALVAMKTPDDVMGHSMIYLRIYFIGTVANLLYNMGAGILRAVGDSKRPLYFLIISCFINIALDLFFVAYLKIGVAGAALATILSQCISAAMVMVCLMRTKDIYQLVWKAVRIDRRMLRRIVRIGFPAGMQSIMYNVSNVIIQTGVNTLGTDNVTAWATYGKVDGLFWMMISALGISATTFVGQNYGAGRMDRVRKGTSVCMGIGVLLTTIVGVVLYTGGYLLVDLFTEDAEVRRISMELVRFMVPTFITYIAIEVLSGTLRGVGDAWMPLVITGVGICAVRVLWIIVALPVRPHILTAAFSYPLTWTITSLAFVVYYYCFSRLKRFNLKKYFRLPRF</sequence>
<comment type="subcellular location">
    <subcellularLocation>
        <location evidence="1">Cell membrane</location>
        <topology evidence="1">Multi-pass membrane protein</topology>
    </subcellularLocation>
</comment>
<evidence type="ECO:0000256" key="1">
    <source>
        <dbReference type="ARBA" id="ARBA00004651"/>
    </source>
</evidence>
<evidence type="ECO:0000256" key="4">
    <source>
        <dbReference type="ARBA" id="ARBA00022692"/>
    </source>
</evidence>
<comment type="caution">
    <text evidence="7">The sequence shown here is derived from an EMBL/GenBank/DDBJ whole genome shotgun (WGS) entry which is preliminary data.</text>
</comment>
<evidence type="ECO:0000256" key="3">
    <source>
        <dbReference type="ARBA" id="ARBA00022475"/>
    </source>
</evidence>
<keyword evidence="8" id="KW-1185">Reference proteome</keyword>
<dbReference type="CDD" id="cd13138">
    <property type="entry name" value="MATE_yoeA_like"/>
    <property type="match status" value="1"/>
</dbReference>
<keyword evidence="3" id="KW-1003">Cell membrane</keyword>
<dbReference type="EMBL" id="ACCJ01000318">
    <property type="protein sequence ID" value="EEG53969.1"/>
    <property type="molecule type" value="Genomic_DNA"/>
</dbReference>
<dbReference type="NCBIfam" id="TIGR00797">
    <property type="entry name" value="matE"/>
    <property type="match status" value="1"/>
</dbReference>
<reference evidence="7 8" key="1">
    <citation type="submission" date="2009-02" db="EMBL/GenBank/DDBJ databases">
        <title>Draft genome sequence of Clostridium asparagiforme (DSM 15981).</title>
        <authorList>
            <person name="Sudarsanam P."/>
            <person name="Ley R."/>
            <person name="Guruge J."/>
            <person name="Turnbaugh P.J."/>
            <person name="Mahowald M."/>
            <person name="Liep D."/>
            <person name="Gordon J."/>
        </authorList>
    </citation>
    <scope>NUCLEOTIDE SEQUENCE [LARGE SCALE GENOMIC DNA]</scope>
    <source>
        <strain evidence="7 8">DSM 15981</strain>
    </source>
</reference>
<evidence type="ECO:0000256" key="2">
    <source>
        <dbReference type="ARBA" id="ARBA00022448"/>
    </source>
</evidence>
<name>C0D3X1_9FIRM</name>
<keyword evidence="6" id="KW-0472">Membrane</keyword>
<organism evidence="7 8">
    <name type="scientific">[Clostridium] asparagiforme DSM 15981</name>
    <dbReference type="NCBI Taxonomy" id="518636"/>
    <lineage>
        <taxon>Bacteria</taxon>
        <taxon>Bacillati</taxon>
        <taxon>Bacillota</taxon>
        <taxon>Clostridia</taxon>
        <taxon>Lachnospirales</taxon>
        <taxon>Lachnospiraceae</taxon>
        <taxon>Enterocloster</taxon>
    </lineage>
</organism>
<dbReference type="GO" id="GO:0042910">
    <property type="term" value="F:xenobiotic transmembrane transporter activity"/>
    <property type="evidence" value="ECO:0007669"/>
    <property type="project" value="InterPro"/>
</dbReference>
<proteinExistence type="predicted"/>
<evidence type="ECO:0000313" key="7">
    <source>
        <dbReference type="EMBL" id="EEG53969.1"/>
    </source>
</evidence>
<dbReference type="AlphaFoldDB" id="C0D3X1"/>
<dbReference type="Pfam" id="PF01554">
    <property type="entry name" value="MatE"/>
    <property type="match status" value="2"/>
</dbReference>
<dbReference type="Proteomes" id="UP000004756">
    <property type="component" value="Unassembled WGS sequence"/>
</dbReference>
<keyword evidence="4" id="KW-0812">Transmembrane</keyword>
<dbReference type="PANTHER" id="PTHR43549:SF3">
    <property type="entry name" value="MULTIDRUG RESISTANCE PROTEIN YPNP-RELATED"/>
    <property type="match status" value="1"/>
</dbReference>
<dbReference type="InterPro" id="IPR052031">
    <property type="entry name" value="Membrane_Transporter-Flippase"/>
</dbReference>
<keyword evidence="5" id="KW-1133">Transmembrane helix</keyword>
<dbReference type="InterPro" id="IPR002528">
    <property type="entry name" value="MATE_fam"/>
</dbReference>
<evidence type="ECO:0000256" key="6">
    <source>
        <dbReference type="ARBA" id="ARBA00023136"/>
    </source>
</evidence>
<dbReference type="PIRSF" id="PIRSF006603">
    <property type="entry name" value="DinF"/>
    <property type="match status" value="1"/>
</dbReference>
<dbReference type="HOGENOM" id="CLU_012893_5_0_9"/>
<dbReference type="PANTHER" id="PTHR43549">
    <property type="entry name" value="MULTIDRUG RESISTANCE PROTEIN YPNP-RELATED"/>
    <property type="match status" value="1"/>
</dbReference>
<evidence type="ECO:0000313" key="8">
    <source>
        <dbReference type="Proteomes" id="UP000004756"/>
    </source>
</evidence>
<evidence type="ECO:0000256" key="5">
    <source>
        <dbReference type="ARBA" id="ARBA00022989"/>
    </source>
</evidence>
<protein>
    <submittedName>
        <fullName evidence="7">MATE efflux family protein</fullName>
    </submittedName>
</protein>